<comment type="cofactor">
    <cofactor evidence="1">
        <name>Mg(2+)</name>
        <dbReference type="ChEBI" id="CHEBI:18420"/>
    </cofactor>
</comment>
<dbReference type="GO" id="GO:0004161">
    <property type="term" value="F:dimethylallyltranstransferase activity"/>
    <property type="evidence" value="ECO:0007669"/>
    <property type="project" value="UniProtKB-EC"/>
</dbReference>
<dbReference type="InterPro" id="IPR000092">
    <property type="entry name" value="Polyprenyl_synt"/>
</dbReference>
<evidence type="ECO:0000256" key="7">
    <source>
        <dbReference type="RuleBase" id="RU004466"/>
    </source>
</evidence>
<dbReference type="GO" id="GO:0016114">
    <property type="term" value="P:terpenoid biosynthetic process"/>
    <property type="evidence" value="ECO:0007669"/>
    <property type="project" value="UniProtKB-ARBA"/>
</dbReference>
<evidence type="ECO:0000256" key="4">
    <source>
        <dbReference type="ARBA" id="ARBA00022723"/>
    </source>
</evidence>
<dbReference type="SUPFAM" id="SSF48576">
    <property type="entry name" value="Terpenoid synthases"/>
    <property type="match status" value="1"/>
</dbReference>
<dbReference type="AlphaFoldDB" id="A0A840Q6M7"/>
<dbReference type="PANTHER" id="PTHR43281">
    <property type="entry name" value="FARNESYL DIPHOSPHATE SYNTHASE"/>
    <property type="match status" value="1"/>
</dbReference>
<dbReference type="GO" id="GO:0004337">
    <property type="term" value="F:(2E,6E)-farnesyl diphosphate synthase activity"/>
    <property type="evidence" value="ECO:0007669"/>
    <property type="project" value="UniProtKB-EC"/>
</dbReference>
<dbReference type="Pfam" id="PF00348">
    <property type="entry name" value="polyprenyl_synt"/>
    <property type="match status" value="1"/>
</dbReference>
<dbReference type="InterPro" id="IPR008949">
    <property type="entry name" value="Isoprenoid_synthase_dom_sf"/>
</dbReference>
<dbReference type="RefSeq" id="WP_184726925.1">
    <property type="nucleotide sequence ID" value="NZ_JACHIW010000001.1"/>
</dbReference>
<dbReference type="CDD" id="cd00685">
    <property type="entry name" value="Trans_IPPS_HT"/>
    <property type="match status" value="1"/>
</dbReference>
<dbReference type="Gene3D" id="1.10.600.10">
    <property type="entry name" value="Farnesyl Diphosphate Synthase"/>
    <property type="match status" value="1"/>
</dbReference>
<keyword evidence="5" id="KW-0460">Magnesium</keyword>
<organism evidence="8 9">
    <name type="scientific">Saccharopolyspora phatthalungensis</name>
    <dbReference type="NCBI Taxonomy" id="664693"/>
    <lineage>
        <taxon>Bacteria</taxon>
        <taxon>Bacillati</taxon>
        <taxon>Actinomycetota</taxon>
        <taxon>Actinomycetes</taxon>
        <taxon>Pseudonocardiales</taxon>
        <taxon>Pseudonocardiaceae</taxon>
        <taxon>Saccharopolyspora</taxon>
    </lineage>
</organism>
<dbReference type="SFLD" id="SFLDS00005">
    <property type="entry name" value="Isoprenoid_Synthase_Type_I"/>
    <property type="match status" value="1"/>
</dbReference>
<dbReference type="InterPro" id="IPR053378">
    <property type="entry name" value="Prenyl_diphosphate_synthase"/>
</dbReference>
<accession>A0A840Q6M7</accession>
<keyword evidence="9" id="KW-1185">Reference proteome</keyword>
<keyword evidence="3 7" id="KW-0808">Transferase</keyword>
<dbReference type="NCBIfam" id="NF045485">
    <property type="entry name" value="FPPsyn"/>
    <property type="match status" value="1"/>
</dbReference>
<keyword evidence="6" id="KW-0414">Isoprene biosynthesis</keyword>
<dbReference type="Proteomes" id="UP000584374">
    <property type="component" value="Unassembled WGS sequence"/>
</dbReference>
<dbReference type="FunFam" id="1.10.600.10:FF:000001">
    <property type="entry name" value="Geranylgeranyl diphosphate synthase"/>
    <property type="match status" value="1"/>
</dbReference>
<dbReference type="EC" id="2.5.1.29" evidence="8"/>
<sequence length="299" mass="32249">MGTVAEFDLSAYLISKAALITAELEQAVPVGYPTTVFESMRYSLLSGGKRLRPALCLASCDIVGGDPSAAMPTACGLEMLHTASLIHDDLPAMDNDDYRRGKPSNHKVFGDGIAVLTGDALWSYALEFILLNTRQVPAERLLRVLHTLINRVGVDGLVGGQVVDIQHEGIEEIDLPTVDYIHAHKTGSMIDAAVVTGAIIGGASEDVIARMSRYARKIGIAFQIIDDVLDGTASQQQLGKTPNKDERAHKATYPRLVGIAESTRRARELVDSAKKELDSFGDRATLLLAIADHICTRKS</sequence>
<dbReference type="GO" id="GO:0005737">
    <property type="term" value="C:cytoplasm"/>
    <property type="evidence" value="ECO:0007669"/>
    <property type="project" value="UniProtKB-ARBA"/>
</dbReference>
<protein>
    <submittedName>
        <fullName evidence="8">Geranylgeranyl diphosphate synthase type II</fullName>
        <ecNumber evidence="8">2.5.1.1</ecNumber>
        <ecNumber evidence="8">2.5.1.10</ecNumber>
        <ecNumber evidence="8">2.5.1.29</ecNumber>
    </submittedName>
</protein>
<evidence type="ECO:0000256" key="6">
    <source>
        <dbReference type="ARBA" id="ARBA00023229"/>
    </source>
</evidence>
<dbReference type="SFLD" id="SFLDG01017">
    <property type="entry name" value="Polyprenyl_Transferase_Like"/>
    <property type="match status" value="1"/>
</dbReference>
<dbReference type="EC" id="2.5.1.10" evidence="8"/>
<dbReference type="InterPro" id="IPR033749">
    <property type="entry name" value="Polyprenyl_synt_CS"/>
</dbReference>
<dbReference type="EC" id="2.5.1.1" evidence="8"/>
<proteinExistence type="inferred from homology"/>
<evidence type="ECO:0000256" key="2">
    <source>
        <dbReference type="ARBA" id="ARBA00006706"/>
    </source>
</evidence>
<dbReference type="PROSITE" id="PS00723">
    <property type="entry name" value="POLYPRENYL_SYNTHASE_1"/>
    <property type="match status" value="1"/>
</dbReference>
<comment type="similarity">
    <text evidence="2 7">Belongs to the FPP/GGPP synthase family.</text>
</comment>
<gene>
    <name evidence="8" type="ORF">BJ970_003151</name>
</gene>
<dbReference type="EMBL" id="JACHIW010000001">
    <property type="protein sequence ID" value="MBB5155617.1"/>
    <property type="molecule type" value="Genomic_DNA"/>
</dbReference>
<evidence type="ECO:0000256" key="3">
    <source>
        <dbReference type="ARBA" id="ARBA00022679"/>
    </source>
</evidence>
<dbReference type="GO" id="GO:0004311">
    <property type="term" value="F:geranylgeranyl diphosphate synthase activity"/>
    <property type="evidence" value="ECO:0007669"/>
    <property type="project" value="UniProtKB-EC"/>
</dbReference>
<dbReference type="PROSITE" id="PS00444">
    <property type="entry name" value="POLYPRENYL_SYNTHASE_2"/>
    <property type="match status" value="1"/>
</dbReference>
<dbReference type="GO" id="GO:0046872">
    <property type="term" value="F:metal ion binding"/>
    <property type="evidence" value="ECO:0007669"/>
    <property type="project" value="UniProtKB-KW"/>
</dbReference>
<reference evidence="8 9" key="1">
    <citation type="submission" date="2020-08" db="EMBL/GenBank/DDBJ databases">
        <title>Sequencing the genomes of 1000 actinobacteria strains.</title>
        <authorList>
            <person name="Klenk H.-P."/>
        </authorList>
    </citation>
    <scope>NUCLEOTIDE SEQUENCE [LARGE SCALE GENOMIC DNA]</scope>
    <source>
        <strain evidence="8 9">DSM 45584</strain>
    </source>
</reference>
<keyword evidence="4" id="KW-0479">Metal-binding</keyword>
<evidence type="ECO:0000256" key="5">
    <source>
        <dbReference type="ARBA" id="ARBA00022842"/>
    </source>
</evidence>
<evidence type="ECO:0000313" key="9">
    <source>
        <dbReference type="Proteomes" id="UP000584374"/>
    </source>
</evidence>
<evidence type="ECO:0000313" key="8">
    <source>
        <dbReference type="EMBL" id="MBB5155617.1"/>
    </source>
</evidence>
<evidence type="ECO:0000256" key="1">
    <source>
        <dbReference type="ARBA" id="ARBA00001946"/>
    </source>
</evidence>
<comment type="caution">
    <text evidence="8">The sequence shown here is derived from an EMBL/GenBank/DDBJ whole genome shotgun (WGS) entry which is preliminary data.</text>
</comment>
<dbReference type="PANTHER" id="PTHR43281:SF1">
    <property type="entry name" value="FARNESYL DIPHOSPHATE SYNTHASE"/>
    <property type="match status" value="1"/>
</dbReference>
<name>A0A840Q6M7_9PSEU</name>